<reference evidence="1" key="2">
    <citation type="journal article" date="2015" name="Data Brief">
        <title>Shoot transcriptome of the giant reed, Arundo donax.</title>
        <authorList>
            <person name="Barrero R.A."/>
            <person name="Guerrero F.D."/>
            <person name="Moolhuijzen P."/>
            <person name="Goolsby J.A."/>
            <person name="Tidwell J."/>
            <person name="Bellgard S.E."/>
            <person name="Bellgard M.I."/>
        </authorList>
    </citation>
    <scope>NUCLEOTIDE SEQUENCE</scope>
    <source>
        <tissue evidence="1">Shoot tissue taken approximately 20 cm above the soil surface</tissue>
    </source>
</reference>
<organism evidence="1">
    <name type="scientific">Arundo donax</name>
    <name type="common">Giant reed</name>
    <name type="synonym">Donax arundinaceus</name>
    <dbReference type="NCBI Taxonomy" id="35708"/>
    <lineage>
        <taxon>Eukaryota</taxon>
        <taxon>Viridiplantae</taxon>
        <taxon>Streptophyta</taxon>
        <taxon>Embryophyta</taxon>
        <taxon>Tracheophyta</taxon>
        <taxon>Spermatophyta</taxon>
        <taxon>Magnoliopsida</taxon>
        <taxon>Liliopsida</taxon>
        <taxon>Poales</taxon>
        <taxon>Poaceae</taxon>
        <taxon>PACMAD clade</taxon>
        <taxon>Arundinoideae</taxon>
        <taxon>Arundineae</taxon>
        <taxon>Arundo</taxon>
    </lineage>
</organism>
<accession>A0A0A8YIS9</accession>
<reference evidence="1" key="1">
    <citation type="submission" date="2014-09" db="EMBL/GenBank/DDBJ databases">
        <authorList>
            <person name="Magalhaes I.L.F."/>
            <person name="Oliveira U."/>
            <person name="Santos F.R."/>
            <person name="Vidigal T.H.D.A."/>
            <person name="Brescovit A.D."/>
            <person name="Santos A.J."/>
        </authorList>
    </citation>
    <scope>NUCLEOTIDE SEQUENCE</scope>
    <source>
        <tissue evidence="1">Shoot tissue taken approximately 20 cm above the soil surface</tissue>
    </source>
</reference>
<sequence>MLESEGAECRTAGTVSWRPRALAGMLLSLVISKLLPSD</sequence>
<evidence type="ECO:0000313" key="1">
    <source>
        <dbReference type="EMBL" id="JAD25435.1"/>
    </source>
</evidence>
<proteinExistence type="predicted"/>
<name>A0A0A8YIS9_ARUDO</name>
<protein>
    <submittedName>
        <fullName evidence="1">Uncharacterized protein</fullName>
    </submittedName>
</protein>
<dbReference type="AlphaFoldDB" id="A0A0A8YIS9"/>
<dbReference type="EMBL" id="GBRH01272460">
    <property type="protein sequence ID" value="JAD25435.1"/>
    <property type="molecule type" value="Transcribed_RNA"/>
</dbReference>